<comment type="caution">
    <text evidence="1">The sequence shown here is derived from an EMBL/GenBank/DDBJ whole genome shotgun (WGS) entry which is preliminary data.</text>
</comment>
<evidence type="ECO:0000313" key="1">
    <source>
        <dbReference type="EMBL" id="MCI90496.1"/>
    </source>
</evidence>
<dbReference type="Proteomes" id="UP000265520">
    <property type="component" value="Unassembled WGS sequence"/>
</dbReference>
<accession>A0A392VQA2</accession>
<reference evidence="1 2" key="1">
    <citation type="journal article" date="2018" name="Front. Plant Sci.">
        <title>Red Clover (Trifolium pratense) and Zigzag Clover (T. medium) - A Picture of Genomic Similarities and Differences.</title>
        <authorList>
            <person name="Dluhosova J."/>
            <person name="Istvanek J."/>
            <person name="Nedelnik J."/>
            <person name="Repkova J."/>
        </authorList>
    </citation>
    <scope>NUCLEOTIDE SEQUENCE [LARGE SCALE GENOMIC DNA]</scope>
    <source>
        <strain evidence="2">cv. 10/8</strain>
        <tissue evidence="1">Leaf</tissue>
    </source>
</reference>
<feature type="non-terminal residue" evidence="1">
    <location>
        <position position="1"/>
    </location>
</feature>
<dbReference type="EMBL" id="LXQA011246107">
    <property type="protein sequence ID" value="MCI90496.1"/>
    <property type="molecule type" value="Genomic_DNA"/>
</dbReference>
<keyword evidence="2" id="KW-1185">Reference proteome</keyword>
<evidence type="ECO:0000313" key="2">
    <source>
        <dbReference type="Proteomes" id="UP000265520"/>
    </source>
</evidence>
<sequence length="66" mass="7757">DLMYDGEGSPLFPFYWTTDPRTIKGVNDALLTPFERETVIFLDSFWRLEIKDLLQRETDLVALSLF</sequence>
<dbReference type="AlphaFoldDB" id="A0A392VQA2"/>
<name>A0A392VQA2_9FABA</name>
<protein>
    <submittedName>
        <fullName evidence="1">Uncharacterized protein</fullName>
    </submittedName>
</protein>
<proteinExistence type="predicted"/>
<organism evidence="1 2">
    <name type="scientific">Trifolium medium</name>
    <dbReference type="NCBI Taxonomy" id="97028"/>
    <lineage>
        <taxon>Eukaryota</taxon>
        <taxon>Viridiplantae</taxon>
        <taxon>Streptophyta</taxon>
        <taxon>Embryophyta</taxon>
        <taxon>Tracheophyta</taxon>
        <taxon>Spermatophyta</taxon>
        <taxon>Magnoliopsida</taxon>
        <taxon>eudicotyledons</taxon>
        <taxon>Gunneridae</taxon>
        <taxon>Pentapetalae</taxon>
        <taxon>rosids</taxon>
        <taxon>fabids</taxon>
        <taxon>Fabales</taxon>
        <taxon>Fabaceae</taxon>
        <taxon>Papilionoideae</taxon>
        <taxon>50 kb inversion clade</taxon>
        <taxon>NPAAA clade</taxon>
        <taxon>Hologalegina</taxon>
        <taxon>IRL clade</taxon>
        <taxon>Trifolieae</taxon>
        <taxon>Trifolium</taxon>
    </lineage>
</organism>